<evidence type="ECO:0000313" key="2">
    <source>
        <dbReference type="Proteomes" id="UP000326396"/>
    </source>
</evidence>
<name>A0A5N6LHA9_9ASTR</name>
<dbReference type="PANTHER" id="PTHR11439:SF515">
    <property type="entry name" value="GAG-POL POLYPROTEIN"/>
    <property type="match status" value="1"/>
</dbReference>
<dbReference type="EMBL" id="SZYD01000681">
    <property type="protein sequence ID" value="KAD1547178.1"/>
    <property type="molecule type" value="Genomic_DNA"/>
</dbReference>
<evidence type="ECO:0008006" key="3">
    <source>
        <dbReference type="Google" id="ProtNLM"/>
    </source>
</evidence>
<proteinExistence type="predicted"/>
<protein>
    <recommendedName>
        <fullName evidence="3">Reverse transcriptase Ty1/copia-type domain-containing protein</fullName>
    </recommendedName>
</protein>
<dbReference type="CDD" id="cd09272">
    <property type="entry name" value="RNase_HI_RT_Ty1"/>
    <property type="match status" value="1"/>
</dbReference>
<sequence>MEAKIEMSDLGLLSYYLGLEVKQSRTGMTAARWMPQITGKSLCLRYLTHARPDLAYSVGYVSRYMQNPKLSHYQAVKYILRYVKGRMDLGIHYRRNGRNGSNCYLGLVTVAERTRVPCDYDQDDGKGTTGVVFYFDDGPIAWISQKQSTVALSSCEAEFMAANLAAFTFDTGSSGVLCQFHSAGMTHFFPYSPRQASNDTLDDRVKRRALSAIYCSGLADDPLAYF</sequence>
<accession>A0A5N6LHA9</accession>
<keyword evidence="2" id="KW-1185">Reference proteome</keyword>
<dbReference type="PANTHER" id="PTHR11439">
    <property type="entry name" value="GAG-POL-RELATED RETROTRANSPOSON"/>
    <property type="match status" value="1"/>
</dbReference>
<reference evidence="1 2" key="1">
    <citation type="submission" date="2019-05" db="EMBL/GenBank/DDBJ databases">
        <title>Mikania micrantha, genome provides insights into the molecular mechanism of rapid growth.</title>
        <authorList>
            <person name="Liu B."/>
        </authorList>
    </citation>
    <scope>NUCLEOTIDE SEQUENCE [LARGE SCALE GENOMIC DNA]</scope>
    <source>
        <strain evidence="1">NLD-2019</strain>
        <tissue evidence="1">Leaf</tissue>
    </source>
</reference>
<evidence type="ECO:0000313" key="1">
    <source>
        <dbReference type="EMBL" id="KAD1547178.1"/>
    </source>
</evidence>
<dbReference type="Proteomes" id="UP000326396">
    <property type="component" value="Unassembled WGS sequence"/>
</dbReference>
<comment type="caution">
    <text evidence="1">The sequence shown here is derived from an EMBL/GenBank/DDBJ whole genome shotgun (WGS) entry which is preliminary data.</text>
</comment>
<organism evidence="1 2">
    <name type="scientific">Mikania micrantha</name>
    <name type="common">bitter vine</name>
    <dbReference type="NCBI Taxonomy" id="192012"/>
    <lineage>
        <taxon>Eukaryota</taxon>
        <taxon>Viridiplantae</taxon>
        <taxon>Streptophyta</taxon>
        <taxon>Embryophyta</taxon>
        <taxon>Tracheophyta</taxon>
        <taxon>Spermatophyta</taxon>
        <taxon>Magnoliopsida</taxon>
        <taxon>eudicotyledons</taxon>
        <taxon>Gunneridae</taxon>
        <taxon>Pentapetalae</taxon>
        <taxon>asterids</taxon>
        <taxon>campanulids</taxon>
        <taxon>Asterales</taxon>
        <taxon>Asteraceae</taxon>
        <taxon>Asteroideae</taxon>
        <taxon>Heliantheae alliance</taxon>
        <taxon>Eupatorieae</taxon>
        <taxon>Mikania</taxon>
    </lineage>
</organism>
<gene>
    <name evidence="1" type="ORF">E3N88_42641</name>
</gene>
<dbReference type="OrthoDB" id="1715754at2759"/>
<dbReference type="AlphaFoldDB" id="A0A5N6LHA9"/>